<dbReference type="Pfam" id="PF14016">
    <property type="entry name" value="DUF4232"/>
    <property type="match status" value="1"/>
</dbReference>
<proteinExistence type="predicted"/>
<gene>
    <name evidence="4" type="ORF">ACFQZM_06995</name>
</gene>
<evidence type="ECO:0000313" key="4">
    <source>
        <dbReference type="EMBL" id="MFD0684235.1"/>
    </source>
</evidence>
<protein>
    <submittedName>
        <fullName evidence="4">DUF4232 domain-containing protein</fullName>
    </submittedName>
</protein>
<evidence type="ECO:0000313" key="5">
    <source>
        <dbReference type="Proteomes" id="UP001597063"/>
    </source>
</evidence>
<evidence type="ECO:0000256" key="1">
    <source>
        <dbReference type="SAM" id="MobiDB-lite"/>
    </source>
</evidence>
<accession>A0ABW2XDT1</accession>
<reference evidence="5" key="1">
    <citation type="journal article" date="2019" name="Int. J. Syst. Evol. Microbiol.">
        <title>The Global Catalogue of Microorganisms (GCM) 10K type strain sequencing project: providing services to taxonomists for standard genome sequencing and annotation.</title>
        <authorList>
            <consortium name="The Broad Institute Genomics Platform"/>
            <consortium name="The Broad Institute Genome Sequencing Center for Infectious Disease"/>
            <person name="Wu L."/>
            <person name="Ma J."/>
        </authorList>
    </citation>
    <scope>NUCLEOTIDE SEQUENCE [LARGE SCALE GENOMIC DNA]</scope>
    <source>
        <strain evidence="5">JCM 9371</strain>
    </source>
</reference>
<dbReference type="InterPro" id="IPR025326">
    <property type="entry name" value="DUF4232"/>
</dbReference>
<dbReference type="Proteomes" id="UP001597063">
    <property type="component" value="Unassembled WGS sequence"/>
</dbReference>
<comment type="caution">
    <text evidence="4">The sequence shown here is derived from an EMBL/GenBank/DDBJ whole genome shotgun (WGS) entry which is preliminary data.</text>
</comment>
<feature type="chain" id="PRO_5046832901" evidence="2">
    <location>
        <begin position="27"/>
        <end position="206"/>
    </location>
</feature>
<organism evidence="4 5">
    <name type="scientific">Actinomadura fibrosa</name>
    <dbReference type="NCBI Taxonomy" id="111802"/>
    <lineage>
        <taxon>Bacteria</taxon>
        <taxon>Bacillati</taxon>
        <taxon>Actinomycetota</taxon>
        <taxon>Actinomycetes</taxon>
        <taxon>Streptosporangiales</taxon>
        <taxon>Thermomonosporaceae</taxon>
        <taxon>Actinomadura</taxon>
    </lineage>
</organism>
<feature type="domain" description="DUF4232" evidence="3">
    <location>
        <begin position="70"/>
        <end position="201"/>
    </location>
</feature>
<dbReference type="RefSeq" id="WP_131759277.1">
    <property type="nucleotide sequence ID" value="NZ_CAACUY010000073.1"/>
</dbReference>
<feature type="compositionally biased region" description="Low complexity" evidence="1">
    <location>
        <begin position="41"/>
        <end position="55"/>
    </location>
</feature>
<evidence type="ECO:0000256" key="2">
    <source>
        <dbReference type="SAM" id="SignalP"/>
    </source>
</evidence>
<dbReference type="EMBL" id="JBHTGP010000003">
    <property type="protein sequence ID" value="MFD0684235.1"/>
    <property type="molecule type" value="Genomic_DNA"/>
</dbReference>
<dbReference type="PROSITE" id="PS51257">
    <property type="entry name" value="PROKAR_LIPOPROTEIN"/>
    <property type="match status" value="1"/>
</dbReference>
<feature type="signal peptide" evidence="2">
    <location>
        <begin position="1"/>
        <end position="26"/>
    </location>
</feature>
<keyword evidence="2" id="KW-0732">Signal</keyword>
<feature type="region of interest" description="Disordered" evidence="1">
    <location>
        <begin position="28"/>
        <end position="79"/>
    </location>
</feature>
<keyword evidence="5" id="KW-1185">Reference proteome</keyword>
<evidence type="ECO:0000259" key="3">
    <source>
        <dbReference type="Pfam" id="PF14016"/>
    </source>
</evidence>
<sequence length="206" mass="20936">MVRRSRRPVRPAVAALAVAAAAACGACEPSEQPVDAPPARVPGASASPSPSLLGLPSGGPGTAVTEAPPCSPDGTRATATEPDAAMGLRAMTVRLANCGTKPFRLNGYPVLRVFDAQAEPLDITIVNGTTEVPDPGPKPLTVRPGQAAQIIVVWRNTVTDGAAVKGAFLQLVPAPGRRAQSVKPSGSLDLGTTGRLKTTAWALAKP</sequence>
<name>A0ABW2XDT1_9ACTN</name>